<dbReference type="InterPro" id="IPR035925">
    <property type="entry name" value="BSD_dom_sf"/>
</dbReference>
<feature type="domain" description="BSD" evidence="2">
    <location>
        <begin position="142"/>
        <end position="194"/>
    </location>
</feature>
<keyword evidence="4" id="KW-1185">Reference proteome</keyword>
<gene>
    <name evidence="3" type="ORF">WA026_002174</name>
</gene>
<dbReference type="InterPro" id="IPR005607">
    <property type="entry name" value="BSD_dom"/>
</dbReference>
<dbReference type="PROSITE" id="PS50858">
    <property type="entry name" value="BSD"/>
    <property type="match status" value="1"/>
</dbReference>
<dbReference type="PANTHER" id="PTHR16019:SF5">
    <property type="entry name" value="BSD DOMAIN-CONTAINING PROTEIN 1"/>
    <property type="match status" value="1"/>
</dbReference>
<dbReference type="EMBL" id="JARQZJ010000031">
    <property type="protein sequence ID" value="KAK9873816.1"/>
    <property type="molecule type" value="Genomic_DNA"/>
</dbReference>
<dbReference type="Pfam" id="PF03909">
    <property type="entry name" value="BSD"/>
    <property type="match status" value="1"/>
</dbReference>
<dbReference type="PANTHER" id="PTHR16019">
    <property type="entry name" value="SYNAPSE-ASSOCIATED PROTEIN"/>
    <property type="match status" value="1"/>
</dbReference>
<feature type="compositionally biased region" description="Low complexity" evidence="1">
    <location>
        <begin position="251"/>
        <end position="271"/>
    </location>
</feature>
<evidence type="ECO:0000313" key="3">
    <source>
        <dbReference type="EMBL" id="KAK9873816.1"/>
    </source>
</evidence>
<evidence type="ECO:0000256" key="1">
    <source>
        <dbReference type="SAM" id="MobiDB-lite"/>
    </source>
</evidence>
<reference evidence="3 4" key="1">
    <citation type="submission" date="2023-03" db="EMBL/GenBank/DDBJ databases">
        <title>Genome insight into feeding habits of ladybird beetles.</title>
        <authorList>
            <person name="Li H.-S."/>
            <person name="Huang Y.-H."/>
            <person name="Pang H."/>
        </authorList>
    </citation>
    <scope>NUCLEOTIDE SEQUENCE [LARGE SCALE GENOMIC DNA]</scope>
    <source>
        <strain evidence="3">SYSU_2023b</strain>
        <tissue evidence="3">Whole body</tissue>
    </source>
</reference>
<evidence type="ECO:0000313" key="4">
    <source>
        <dbReference type="Proteomes" id="UP001431783"/>
    </source>
</evidence>
<dbReference type="InterPro" id="IPR051494">
    <property type="entry name" value="BSD_domain-containing"/>
</dbReference>
<dbReference type="Proteomes" id="UP001431783">
    <property type="component" value="Unassembled WGS sequence"/>
</dbReference>
<protein>
    <recommendedName>
        <fullName evidence="2">BSD domain-containing protein</fullName>
    </recommendedName>
</protein>
<accession>A0AAW1U025</accession>
<sequence>MAESNDNNWLGSWFTAAKDKLKNSEVLGSVCKDLEEFGGAVTKGATSVISSTGSVLEKTLSLDSPDSAASTVKKSFSTFLDQVNTVLNPSPDDSETEAILIIEDSETVTLSKLQQIIYDLQMNEKTFTMEPEAHLCKQYECWLEIIEDQVSDDRIEKYLKTSDVLRRQYDKLVPDQVDKDSFWKRYLFKKALIEDEIAHQELQEKRELKENERAEEAVGWEEEFAGDIELTEEQQIKLLEEYEKETKSKKTTSPMKKSSNSSSSINSPTQKTKVKQNTVSKEDAAVSLETTSSSSSIDDDWEKVTEVEK</sequence>
<dbReference type="Gene3D" id="1.10.3970.10">
    <property type="entry name" value="BSD domain"/>
    <property type="match status" value="1"/>
</dbReference>
<dbReference type="AlphaFoldDB" id="A0AAW1U025"/>
<organism evidence="3 4">
    <name type="scientific">Henosepilachna vigintioctopunctata</name>
    <dbReference type="NCBI Taxonomy" id="420089"/>
    <lineage>
        <taxon>Eukaryota</taxon>
        <taxon>Metazoa</taxon>
        <taxon>Ecdysozoa</taxon>
        <taxon>Arthropoda</taxon>
        <taxon>Hexapoda</taxon>
        <taxon>Insecta</taxon>
        <taxon>Pterygota</taxon>
        <taxon>Neoptera</taxon>
        <taxon>Endopterygota</taxon>
        <taxon>Coleoptera</taxon>
        <taxon>Polyphaga</taxon>
        <taxon>Cucujiformia</taxon>
        <taxon>Coccinelloidea</taxon>
        <taxon>Coccinellidae</taxon>
        <taxon>Epilachninae</taxon>
        <taxon>Epilachnini</taxon>
        <taxon>Henosepilachna</taxon>
    </lineage>
</organism>
<comment type="caution">
    <text evidence="3">The sequence shown here is derived from an EMBL/GenBank/DDBJ whole genome shotgun (WGS) entry which is preliminary data.</text>
</comment>
<evidence type="ECO:0000259" key="2">
    <source>
        <dbReference type="PROSITE" id="PS50858"/>
    </source>
</evidence>
<dbReference type="GO" id="GO:0005737">
    <property type="term" value="C:cytoplasm"/>
    <property type="evidence" value="ECO:0007669"/>
    <property type="project" value="TreeGrafter"/>
</dbReference>
<dbReference type="SUPFAM" id="SSF140383">
    <property type="entry name" value="BSD domain-like"/>
    <property type="match status" value="1"/>
</dbReference>
<feature type="region of interest" description="Disordered" evidence="1">
    <location>
        <begin position="241"/>
        <end position="309"/>
    </location>
</feature>
<proteinExistence type="predicted"/>
<name>A0AAW1U025_9CUCU</name>